<dbReference type="EMBL" id="JAAMPC010000007">
    <property type="protein sequence ID" value="KAG2302649.1"/>
    <property type="molecule type" value="Genomic_DNA"/>
</dbReference>
<evidence type="ECO:0000259" key="1">
    <source>
        <dbReference type="Pfam" id="PF07734"/>
    </source>
</evidence>
<dbReference type="InterPro" id="IPR006527">
    <property type="entry name" value="F-box-assoc_dom_typ1"/>
</dbReference>
<dbReference type="OrthoDB" id="10597958at2759"/>
<organism evidence="2 3">
    <name type="scientific">Brassica carinata</name>
    <name type="common">Ethiopian mustard</name>
    <name type="synonym">Abyssinian cabbage</name>
    <dbReference type="NCBI Taxonomy" id="52824"/>
    <lineage>
        <taxon>Eukaryota</taxon>
        <taxon>Viridiplantae</taxon>
        <taxon>Streptophyta</taxon>
        <taxon>Embryophyta</taxon>
        <taxon>Tracheophyta</taxon>
        <taxon>Spermatophyta</taxon>
        <taxon>Magnoliopsida</taxon>
        <taxon>eudicotyledons</taxon>
        <taxon>Gunneridae</taxon>
        <taxon>Pentapetalae</taxon>
        <taxon>rosids</taxon>
        <taxon>malvids</taxon>
        <taxon>Brassicales</taxon>
        <taxon>Brassicaceae</taxon>
        <taxon>Brassiceae</taxon>
        <taxon>Brassica</taxon>
    </lineage>
</organism>
<proteinExistence type="predicted"/>
<comment type="caution">
    <text evidence="2">The sequence shown here is derived from an EMBL/GenBank/DDBJ whole genome shotgun (WGS) entry which is preliminary data.</text>
</comment>
<name>A0A8X7SET2_BRACI</name>
<accession>A0A8X7SET2</accession>
<dbReference type="Proteomes" id="UP000886595">
    <property type="component" value="Unassembled WGS sequence"/>
</dbReference>
<evidence type="ECO:0000313" key="2">
    <source>
        <dbReference type="EMBL" id="KAG2302649.1"/>
    </source>
</evidence>
<keyword evidence="3" id="KW-1185">Reference proteome</keyword>
<gene>
    <name evidence="2" type="ORF">Bca52824_031300</name>
</gene>
<reference evidence="2 3" key="1">
    <citation type="submission" date="2020-02" db="EMBL/GenBank/DDBJ databases">
        <authorList>
            <person name="Ma Q."/>
            <person name="Huang Y."/>
            <person name="Song X."/>
            <person name="Pei D."/>
        </authorList>
    </citation>
    <scope>NUCLEOTIDE SEQUENCE [LARGE SCALE GENOMIC DNA]</scope>
    <source>
        <strain evidence="2">Sxm20200214</strain>
        <tissue evidence="2">Leaf</tissue>
    </source>
</reference>
<protein>
    <recommendedName>
        <fullName evidence="1">F-box associated beta-propeller type 1 domain-containing protein</fullName>
    </recommendedName>
</protein>
<evidence type="ECO:0000313" key="3">
    <source>
        <dbReference type="Proteomes" id="UP000886595"/>
    </source>
</evidence>
<dbReference type="AlphaFoldDB" id="A0A8X7SET2"/>
<dbReference type="Pfam" id="PF07734">
    <property type="entry name" value="FBA_1"/>
    <property type="match status" value="1"/>
</dbReference>
<feature type="domain" description="F-box associated beta-propeller type 1" evidence="1">
    <location>
        <begin position="6"/>
        <end position="109"/>
    </location>
</feature>
<sequence length="109" mass="12426">MWVCPYTLEMEIWITDKVEPNAVSWNKFLAFIATVTGFKYSVYGQRGFFVDEEKKVVVFSEMTVYGPHNEPGGCIIREDGYIKKVDLGEEFSSDGPSVCFYYAPSVVQI</sequence>